<evidence type="ECO:0000313" key="1">
    <source>
        <dbReference type="EMBL" id="GAA4648771.1"/>
    </source>
</evidence>
<dbReference type="Gene3D" id="2.170.270.10">
    <property type="entry name" value="SET domain"/>
    <property type="match status" value="1"/>
</dbReference>
<organism evidence="1 2">
    <name type="scientific">Kistimonas scapharcae</name>
    <dbReference type="NCBI Taxonomy" id="1036133"/>
    <lineage>
        <taxon>Bacteria</taxon>
        <taxon>Pseudomonadati</taxon>
        <taxon>Pseudomonadota</taxon>
        <taxon>Gammaproteobacteria</taxon>
        <taxon>Oceanospirillales</taxon>
        <taxon>Endozoicomonadaceae</taxon>
        <taxon>Kistimonas</taxon>
    </lineage>
</organism>
<reference evidence="2" key="1">
    <citation type="journal article" date="2019" name="Int. J. Syst. Evol. Microbiol.">
        <title>The Global Catalogue of Microorganisms (GCM) 10K type strain sequencing project: providing services to taxonomists for standard genome sequencing and annotation.</title>
        <authorList>
            <consortium name="The Broad Institute Genomics Platform"/>
            <consortium name="The Broad Institute Genome Sequencing Center for Infectious Disease"/>
            <person name="Wu L."/>
            <person name="Ma J."/>
        </authorList>
    </citation>
    <scope>NUCLEOTIDE SEQUENCE [LARGE SCALE GENOMIC DNA]</scope>
    <source>
        <strain evidence="2">JCM 17805</strain>
    </source>
</reference>
<protein>
    <submittedName>
        <fullName evidence="1">Uncharacterized protein</fullName>
    </submittedName>
</protein>
<dbReference type="SUPFAM" id="SSF82199">
    <property type="entry name" value="SET domain"/>
    <property type="match status" value="1"/>
</dbReference>
<comment type="caution">
    <text evidence="1">The sequence shown here is derived from an EMBL/GenBank/DDBJ whole genome shotgun (WGS) entry which is preliminary data.</text>
</comment>
<dbReference type="Proteomes" id="UP001500604">
    <property type="component" value="Unassembled WGS sequence"/>
</dbReference>
<gene>
    <name evidence="1" type="ORF">GCM10023116_10440</name>
</gene>
<dbReference type="InterPro" id="IPR046341">
    <property type="entry name" value="SET_dom_sf"/>
</dbReference>
<evidence type="ECO:0000313" key="2">
    <source>
        <dbReference type="Proteomes" id="UP001500604"/>
    </source>
</evidence>
<proteinExistence type="predicted"/>
<keyword evidence="2" id="KW-1185">Reference proteome</keyword>
<dbReference type="RefSeq" id="WP_345194486.1">
    <property type="nucleotide sequence ID" value="NZ_BAABFL010000103.1"/>
</dbReference>
<accession>A0ABP8V0P0</accession>
<name>A0ABP8V0P0_9GAMM</name>
<sequence>MTITPFNYADYKPTRSQLKKLKESGDENCVLETKQNLPASTFHSKNPREVVVKKSTIRDANLGVHTKKKLQAFKLLSTYDGPIVTLGTQERKAWLKNRNLRSHLKTLDGSLSNGTKVIKGLRKDIEGRGVASLVNDPANNFAFANTKLVTNKKKGVIYLESTQKIKKKRELFYHYDKNFLFPFKRVVRLTRKEVKKNIPNLSTYLNDKKIKTPYWEEMTTKALTHTRKKWTAPLANYALIREGFIRKKKITSDALKLLRPDTKIYRKLLLRYIRNIPYKNDSLLTVQLNNEAIPLPGKSHSTVWTPSDLTNLTLKIKHRKETILPPIPKLSIKLDWVCSQIIE</sequence>
<dbReference type="EMBL" id="BAABFL010000103">
    <property type="protein sequence ID" value="GAA4648771.1"/>
    <property type="molecule type" value="Genomic_DNA"/>
</dbReference>